<reference evidence="16 17" key="1">
    <citation type="submission" date="2015-07" db="EMBL/GenBank/DDBJ databases">
        <title>Whole genome sequence of Thermanaerothrix daxensis DSM 23592.</title>
        <authorList>
            <person name="Hemp J."/>
            <person name="Ward L.M."/>
            <person name="Pace L.A."/>
            <person name="Fischer W.W."/>
        </authorList>
    </citation>
    <scope>NUCLEOTIDE SEQUENCE [LARGE SCALE GENOMIC DNA]</scope>
    <source>
        <strain evidence="16 17">GNS-1</strain>
    </source>
</reference>
<dbReference type="Proteomes" id="UP000050544">
    <property type="component" value="Unassembled WGS sequence"/>
</dbReference>
<evidence type="ECO:0000313" key="17">
    <source>
        <dbReference type="Proteomes" id="UP000050544"/>
    </source>
</evidence>
<dbReference type="Gene3D" id="3.40.50.300">
    <property type="entry name" value="P-loop containing nucleotide triphosphate hydrolases"/>
    <property type="match status" value="1"/>
</dbReference>
<feature type="compositionally biased region" description="Basic and acidic residues" evidence="14">
    <location>
        <begin position="77"/>
        <end position="87"/>
    </location>
</feature>
<protein>
    <recommendedName>
        <fullName evidence="3">Flagellar biosynthesis protein FlhF</fullName>
    </recommendedName>
    <alternativeName>
        <fullName evidence="13">Flagella-associated GTP-binding protein</fullName>
    </alternativeName>
</protein>
<comment type="caution">
    <text evidence="16">The sequence shown here is derived from an EMBL/GenBank/DDBJ whole genome shotgun (WGS) entry which is preliminary data.</text>
</comment>
<dbReference type="InterPro" id="IPR027417">
    <property type="entry name" value="P-loop_NTPase"/>
</dbReference>
<sequence length="402" mass="44490">MRNPPITKTFRGHDMLSALQQVQREFGADAIVVSMREVPGGAPWQIWRKPIFEVVAMKNPSATSLNDAIPNQAAPPQRERQVVERAESSTAAEGNDFPPSHVPQKAPGASPLDILLQISREAPPPSSQTHTKPLTQTETLPTALSKIRQHLEDQGIDEAIIQWSLNAARLGLPPEALEDEAKVRFFILRHLEGGIRVAPPPLEQLQGLIFISGLSGSGKTSLCARLAAYAMRVLQRRVAWVTLDTVRTAALNEARTFAELLGVPLQIAYTPEEFRQHLQGDTGNYDLLLVDTPALNPQSEEGLLWLASFLSEAPRRKLYLTLPATAKESDLHHLINVLTPFRVQGLVFTKLDETLTLGNLYNLAWKTQIPIAFFMQGRRVLDDLHPAIASRLVKSLIGEVRL</sequence>
<organism evidence="16 17">
    <name type="scientific">Thermanaerothrix daxensis</name>
    <dbReference type="NCBI Taxonomy" id="869279"/>
    <lineage>
        <taxon>Bacteria</taxon>
        <taxon>Bacillati</taxon>
        <taxon>Chloroflexota</taxon>
        <taxon>Anaerolineae</taxon>
        <taxon>Anaerolineales</taxon>
        <taxon>Anaerolineaceae</taxon>
        <taxon>Thermanaerothrix</taxon>
    </lineage>
</organism>
<dbReference type="GO" id="GO:0015031">
    <property type="term" value="P:protein transport"/>
    <property type="evidence" value="ECO:0007669"/>
    <property type="project" value="UniProtKB-KW"/>
</dbReference>
<keyword evidence="9" id="KW-0342">GTP-binding</keyword>
<keyword evidence="11" id="KW-1006">Bacterial flagellum protein export</keyword>
<evidence type="ECO:0000259" key="15">
    <source>
        <dbReference type="SMART" id="SM00962"/>
    </source>
</evidence>
<evidence type="ECO:0000313" key="16">
    <source>
        <dbReference type="EMBL" id="KPL84132.1"/>
    </source>
</evidence>
<evidence type="ECO:0000256" key="10">
    <source>
        <dbReference type="ARBA" id="ARBA00023136"/>
    </source>
</evidence>
<dbReference type="GO" id="GO:0006614">
    <property type="term" value="P:SRP-dependent cotranslational protein targeting to membrane"/>
    <property type="evidence" value="ECO:0007669"/>
    <property type="project" value="InterPro"/>
</dbReference>
<evidence type="ECO:0000256" key="7">
    <source>
        <dbReference type="ARBA" id="ARBA00022795"/>
    </source>
</evidence>
<dbReference type="GO" id="GO:0005047">
    <property type="term" value="F:signal recognition particle binding"/>
    <property type="evidence" value="ECO:0007669"/>
    <property type="project" value="TreeGrafter"/>
</dbReference>
<evidence type="ECO:0000256" key="6">
    <source>
        <dbReference type="ARBA" id="ARBA00022741"/>
    </source>
</evidence>
<gene>
    <name evidence="16" type="ORF">SE15_02860</name>
</gene>
<dbReference type="SMART" id="SM00962">
    <property type="entry name" value="SRP54"/>
    <property type="match status" value="1"/>
</dbReference>
<dbReference type="GO" id="GO:0005525">
    <property type="term" value="F:GTP binding"/>
    <property type="evidence" value="ECO:0007669"/>
    <property type="project" value="UniProtKB-KW"/>
</dbReference>
<keyword evidence="4" id="KW-0813">Transport</keyword>
<dbReference type="GO" id="GO:0044781">
    <property type="term" value="P:bacterial-type flagellum organization"/>
    <property type="evidence" value="ECO:0007669"/>
    <property type="project" value="UniProtKB-KW"/>
</dbReference>
<comment type="similarity">
    <text evidence="2">Belongs to the GTP-binding SRP family.</text>
</comment>
<evidence type="ECO:0000256" key="4">
    <source>
        <dbReference type="ARBA" id="ARBA00022448"/>
    </source>
</evidence>
<dbReference type="SUPFAM" id="SSF52540">
    <property type="entry name" value="P-loop containing nucleoside triphosphate hydrolases"/>
    <property type="match status" value="1"/>
</dbReference>
<dbReference type="CDD" id="cd17873">
    <property type="entry name" value="FlhF"/>
    <property type="match status" value="1"/>
</dbReference>
<keyword evidence="17" id="KW-1185">Reference proteome</keyword>
<evidence type="ECO:0000256" key="8">
    <source>
        <dbReference type="ARBA" id="ARBA00022927"/>
    </source>
</evidence>
<accession>A0A0P6XL13</accession>
<evidence type="ECO:0000256" key="14">
    <source>
        <dbReference type="SAM" id="MobiDB-lite"/>
    </source>
</evidence>
<dbReference type="OrthoDB" id="9778554at2"/>
<proteinExistence type="inferred from homology"/>
<comment type="subcellular location">
    <subcellularLocation>
        <location evidence="1">Cell membrane</location>
        <topology evidence="1">Peripheral membrane protein</topology>
        <orientation evidence="1">Cytoplasmic side</orientation>
    </subcellularLocation>
</comment>
<dbReference type="STRING" id="869279.SE15_02860"/>
<keyword evidence="10" id="KW-0472">Membrane</keyword>
<dbReference type="InterPro" id="IPR000897">
    <property type="entry name" value="SRP54_GTPase_dom"/>
</dbReference>
<evidence type="ECO:0000256" key="11">
    <source>
        <dbReference type="ARBA" id="ARBA00023225"/>
    </source>
</evidence>
<dbReference type="AlphaFoldDB" id="A0A0P6XL13"/>
<dbReference type="PANTHER" id="PTHR43134:SF3">
    <property type="entry name" value="FLAGELLAR BIOSYNTHESIS PROTEIN FLHF"/>
    <property type="match status" value="1"/>
</dbReference>
<evidence type="ECO:0000256" key="5">
    <source>
        <dbReference type="ARBA" id="ARBA00022475"/>
    </source>
</evidence>
<feature type="region of interest" description="Disordered" evidence="14">
    <location>
        <begin position="63"/>
        <end position="108"/>
    </location>
</feature>
<name>A0A0P6XL13_9CHLR</name>
<dbReference type="InterPro" id="IPR047040">
    <property type="entry name" value="FlhF__GTPase_dom"/>
</dbReference>
<keyword evidence="7" id="KW-1005">Bacterial flagellum biogenesis</keyword>
<dbReference type="RefSeq" id="WP_054520582.1">
    <property type="nucleotide sequence ID" value="NZ_LGKO01000002.1"/>
</dbReference>
<keyword evidence="6" id="KW-0547">Nucleotide-binding</keyword>
<evidence type="ECO:0000256" key="3">
    <source>
        <dbReference type="ARBA" id="ARBA00014919"/>
    </source>
</evidence>
<keyword evidence="5" id="KW-1003">Cell membrane</keyword>
<evidence type="ECO:0000256" key="1">
    <source>
        <dbReference type="ARBA" id="ARBA00004413"/>
    </source>
</evidence>
<dbReference type="Pfam" id="PF00448">
    <property type="entry name" value="SRP54"/>
    <property type="match status" value="1"/>
</dbReference>
<dbReference type="GO" id="GO:0005886">
    <property type="term" value="C:plasma membrane"/>
    <property type="evidence" value="ECO:0007669"/>
    <property type="project" value="UniProtKB-SubCell"/>
</dbReference>
<dbReference type="PANTHER" id="PTHR43134">
    <property type="entry name" value="SIGNAL RECOGNITION PARTICLE RECEPTOR SUBUNIT ALPHA"/>
    <property type="match status" value="1"/>
</dbReference>
<evidence type="ECO:0000256" key="13">
    <source>
        <dbReference type="ARBA" id="ARBA00030866"/>
    </source>
</evidence>
<keyword evidence="8" id="KW-0653">Protein transport</keyword>
<feature type="domain" description="SRP54-type proteins GTP-binding" evidence="15">
    <location>
        <begin position="206"/>
        <end position="398"/>
    </location>
</feature>
<comment type="function">
    <text evidence="12">Necessary for flagellar biosynthesis. May be involved in translocation of the flagellum.</text>
</comment>
<evidence type="ECO:0000256" key="2">
    <source>
        <dbReference type="ARBA" id="ARBA00008531"/>
    </source>
</evidence>
<evidence type="ECO:0000256" key="12">
    <source>
        <dbReference type="ARBA" id="ARBA00025337"/>
    </source>
</evidence>
<dbReference type="Gene3D" id="1.20.120.1380">
    <property type="entry name" value="Flagellar FlhF biosynthesis protein, N domain"/>
    <property type="match status" value="1"/>
</dbReference>
<evidence type="ECO:0000256" key="9">
    <source>
        <dbReference type="ARBA" id="ARBA00023134"/>
    </source>
</evidence>
<dbReference type="GO" id="GO:0003924">
    <property type="term" value="F:GTPase activity"/>
    <property type="evidence" value="ECO:0007669"/>
    <property type="project" value="InterPro"/>
</dbReference>
<dbReference type="EMBL" id="LGKO01000002">
    <property type="protein sequence ID" value="KPL84132.1"/>
    <property type="molecule type" value="Genomic_DNA"/>
</dbReference>